<dbReference type="PANTHER" id="PTHR36740:SF1">
    <property type="entry name" value="PRC-BARREL DOMAIN-CONTAINING PROTEIN"/>
    <property type="match status" value="1"/>
</dbReference>
<feature type="compositionally biased region" description="Basic and acidic residues" evidence="1">
    <location>
        <begin position="203"/>
        <end position="222"/>
    </location>
</feature>
<sequence>MQKSKRFEAMPVISLEEGRQIGIVKGLVVDPAERKVAALIIEQKGWFKEQRFIPYYRINSVGNDAITIEKSSGIERAAGLPEIAKLLREKAVTIGAKIMTDNGTVLGYVDEYYVDLSTGTIAGLEFSGNRLDSIIKGRAFIDINYVRTLGKEVIIVSSECLDNIFKLEGGLQVTVKNLRESTGHFWENTLQKTKGLGTAINRSLEKVRKERKREEDQSKETEPGPNGADRSSYPEEVSSLKDAKDPSSSGPPEDYAPEQEETPPLNTGPTSPEKQTETPRETPPPA</sequence>
<protein>
    <recommendedName>
        <fullName evidence="2">PRC-barrel domain-containing protein</fullName>
    </recommendedName>
</protein>
<dbReference type="InterPro" id="IPR027275">
    <property type="entry name" value="PRC-brl_dom"/>
</dbReference>
<evidence type="ECO:0000256" key="1">
    <source>
        <dbReference type="SAM" id="MobiDB-lite"/>
    </source>
</evidence>
<feature type="domain" description="PRC-barrel" evidence="2">
    <location>
        <begin position="6"/>
        <end position="70"/>
    </location>
</feature>
<feature type="domain" description="PRC-barrel" evidence="2">
    <location>
        <begin position="94"/>
        <end position="156"/>
    </location>
</feature>
<evidence type="ECO:0000259" key="2">
    <source>
        <dbReference type="Pfam" id="PF05239"/>
    </source>
</evidence>
<organism evidence="3">
    <name type="scientific">anaerobic digester metagenome</name>
    <dbReference type="NCBI Taxonomy" id="1263854"/>
    <lineage>
        <taxon>unclassified sequences</taxon>
        <taxon>metagenomes</taxon>
        <taxon>ecological metagenomes</taxon>
    </lineage>
</organism>
<evidence type="ECO:0000313" key="3">
    <source>
        <dbReference type="EMBL" id="VFU12648.1"/>
    </source>
</evidence>
<reference evidence="3" key="1">
    <citation type="submission" date="2019-03" db="EMBL/GenBank/DDBJ databases">
        <authorList>
            <person name="Hao L."/>
        </authorList>
    </citation>
    <scope>NUCLEOTIDE SEQUENCE</scope>
</reference>
<dbReference type="PANTHER" id="PTHR36740">
    <property type="entry name" value="PRC DOMAIN-CONTAINING PROTEIN"/>
    <property type="match status" value="1"/>
</dbReference>
<dbReference type="SUPFAM" id="SSF50346">
    <property type="entry name" value="PRC-barrel domain"/>
    <property type="match status" value="2"/>
</dbReference>
<accession>A0A485LX30</accession>
<dbReference type="InterPro" id="IPR011033">
    <property type="entry name" value="PRC_barrel-like_sf"/>
</dbReference>
<dbReference type="AlphaFoldDB" id="A0A485LX30"/>
<feature type="compositionally biased region" description="Polar residues" evidence="1">
    <location>
        <begin position="264"/>
        <end position="273"/>
    </location>
</feature>
<dbReference type="Pfam" id="PF05239">
    <property type="entry name" value="PRC"/>
    <property type="match status" value="2"/>
</dbReference>
<gene>
    <name evidence="3" type="ORF">SCFA_1810006</name>
</gene>
<dbReference type="Gene3D" id="2.30.30.240">
    <property type="entry name" value="PRC-barrel domain"/>
    <property type="match status" value="2"/>
</dbReference>
<feature type="region of interest" description="Disordered" evidence="1">
    <location>
        <begin position="197"/>
        <end position="286"/>
    </location>
</feature>
<proteinExistence type="predicted"/>
<name>A0A485LX30_9ZZZZ</name>
<dbReference type="EMBL" id="CAADRN010000092">
    <property type="protein sequence ID" value="VFU12648.1"/>
    <property type="molecule type" value="Genomic_DNA"/>
</dbReference>